<feature type="compositionally biased region" description="Polar residues" evidence="1">
    <location>
        <begin position="64"/>
        <end position="122"/>
    </location>
</feature>
<organism evidence="2 3">
    <name type="scientific">Carya illinoinensis</name>
    <name type="common">Pecan</name>
    <dbReference type="NCBI Taxonomy" id="32201"/>
    <lineage>
        <taxon>Eukaryota</taxon>
        <taxon>Viridiplantae</taxon>
        <taxon>Streptophyta</taxon>
        <taxon>Embryophyta</taxon>
        <taxon>Tracheophyta</taxon>
        <taxon>Spermatophyta</taxon>
        <taxon>Magnoliopsida</taxon>
        <taxon>eudicotyledons</taxon>
        <taxon>Gunneridae</taxon>
        <taxon>Pentapetalae</taxon>
        <taxon>rosids</taxon>
        <taxon>fabids</taxon>
        <taxon>Fagales</taxon>
        <taxon>Juglandaceae</taxon>
        <taxon>Carya</taxon>
    </lineage>
</organism>
<name>A0A8T1PJ24_CARIL</name>
<keyword evidence="3" id="KW-1185">Reference proteome</keyword>
<gene>
    <name evidence="2" type="ORF">CIPAW_09G173200</name>
</gene>
<reference evidence="2" key="1">
    <citation type="submission" date="2020-12" db="EMBL/GenBank/DDBJ databases">
        <title>WGS assembly of Carya illinoinensis cv. Pawnee.</title>
        <authorList>
            <person name="Platts A."/>
            <person name="Shu S."/>
            <person name="Wright S."/>
            <person name="Barry K."/>
            <person name="Edger P."/>
            <person name="Pires J.C."/>
            <person name="Schmutz J."/>
        </authorList>
    </citation>
    <scope>NUCLEOTIDE SEQUENCE</scope>
    <source>
        <tissue evidence="2">Leaf</tissue>
    </source>
</reference>
<protein>
    <submittedName>
        <fullName evidence="2">Uncharacterized protein</fullName>
    </submittedName>
</protein>
<evidence type="ECO:0000313" key="3">
    <source>
        <dbReference type="Proteomes" id="UP000811609"/>
    </source>
</evidence>
<proteinExistence type="predicted"/>
<comment type="caution">
    <text evidence="2">The sequence shown here is derived from an EMBL/GenBank/DDBJ whole genome shotgun (WGS) entry which is preliminary data.</text>
</comment>
<sequence length="199" mass="21325">MSLGHISNSRIEASVEEKGGLPGPMATVVNGVGLTSSTSQKPISWKIHLSGLKGALSQPKLMTGLSSHNGSTTAGESSGQIPVTRSATVNSENENANNRMDQPKQMDTSNQPLASQKRSTSENNPPSSNPSACLPQNGATEFSGASVDSTGSRSNFDVRNKIPRNVHKVEDEDGEGLKGTRCLFLRFLVLRLIFLNYRW</sequence>
<evidence type="ECO:0000313" key="2">
    <source>
        <dbReference type="EMBL" id="KAG6642905.1"/>
    </source>
</evidence>
<dbReference type="Proteomes" id="UP000811609">
    <property type="component" value="Chromosome 9"/>
</dbReference>
<feature type="region of interest" description="Disordered" evidence="1">
    <location>
        <begin position="61"/>
        <end position="158"/>
    </location>
</feature>
<feature type="compositionally biased region" description="Polar residues" evidence="1">
    <location>
        <begin position="146"/>
        <end position="157"/>
    </location>
</feature>
<evidence type="ECO:0000256" key="1">
    <source>
        <dbReference type="SAM" id="MobiDB-lite"/>
    </source>
</evidence>
<accession>A0A8T1PJ24</accession>
<dbReference type="EMBL" id="CM031817">
    <property type="protein sequence ID" value="KAG6642905.1"/>
    <property type="molecule type" value="Genomic_DNA"/>
</dbReference>
<dbReference type="AlphaFoldDB" id="A0A8T1PJ24"/>